<dbReference type="PANTHER" id="PTHR19384:SF17">
    <property type="entry name" value="NADPH--CYTOCHROME P450 REDUCTASE"/>
    <property type="match status" value="1"/>
</dbReference>
<protein>
    <recommendedName>
        <fullName evidence="8">NADPH--hemoprotein reductase</fullName>
        <ecNumber evidence="8">1.6.2.4</ecNumber>
    </recommendedName>
</protein>
<gene>
    <name evidence="12" type="ORF">SPPG_03252</name>
</gene>
<dbReference type="GO" id="GO:0010181">
    <property type="term" value="F:FMN binding"/>
    <property type="evidence" value="ECO:0007669"/>
    <property type="project" value="InterPro"/>
</dbReference>
<dbReference type="eggNOG" id="KOG1158">
    <property type="taxonomic scope" value="Eukaryota"/>
</dbReference>
<dbReference type="InterPro" id="IPR039261">
    <property type="entry name" value="FNR_nucleotide-bd"/>
</dbReference>
<keyword evidence="9" id="KW-0812">Transmembrane</keyword>
<comment type="cofactor">
    <cofactor evidence="1">
        <name>FMN</name>
        <dbReference type="ChEBI" id="CHEBI:58210"/>
    </cofactor>
</comment>
<evidence type="ECO:0000256" key="7">
    <source>
        <dbReference type="ARBA" id="ARBA00023002"/>
    </source>
</evidence>
<accession>A0A0L0HK88</accession>
<dbReference type="GO" id="GO:0003958">
    <property type="term" value="F:NADPH-hemoprotein reductase activity"/>
    <property type="evidence" value="ECO:0007669"/>
    <property type="project" value="UniProtKB-EC"/>
</dbReference>
<evidence type="ECO:0000259" key="10">
    <source>
        <dbReference type="PROSITE" id="PS50902"/>
    </source>
</evidence>
<dbReference type="InterPro" id="IPR001094">
    <property type="entry name" value="Flavdoxin-like"/>
</dbReference>
<evidence type="ECO:0000259" key="11">
    <source>
        <dbReference type="PROSITE" id="PS51384"/>
    </source>
</evidence>
<dbReference type="InterPro" id="IPR029039">
    <property type="entry name" value="Flavoprotein-like_sf"/>
</dbReference>
<keyword evidence="7" id="KW-0560">Oxidoreductase</keyword>
<dbReference type="InterPro" id="IPR001709">
    <property type="entry name" value="Flavoprot_Pyr_Nucl_cyt_Rdtase"/>
</dbReference>
<feature type="domain" description="Flavodoxin-like" evidence="10">
    <location>
        <begin position="81"/>
        <end position="248"/>
    </location>
</feature>
<dbReference type="SUPFAM" id="SSF63380">
    <property type="entry name" value="Riboflavin synthase domain-like"/>
    <property type="match status" value="1"/>
</dbReference>
<dbReference type="VEuPathDB" id="FungiDB:SPPG_03252"/>
<reference evidence="12 13" key="1">
    <citation type="submission" date="2009-08" db="EMBL/GenBank/DDBJ databases">
        <title>The Genome Sequence of Spizellomyces punctatus strain DAOM BR117.</title>
        <authorList>
            <consortium name="The Broad Institute Genome Sequencing Platform"/>
            <person name="Russ C."/>
            <person name="Cuomo C."/>
            <person name="Shea T."/>
            <person name="Young S.K."/>
            <person name="Zeng Q."/>
            <person name="Koehrsen M."/>
            <person name="Haas B."/>
            <person name="Borodovsky M."/>
            <person name="Guigo R."/>
            <person name="Alvarado L."/>
            <person name="Berlin A."/>
            <person name="Bochicchio J."/>
            <person name="Borenstein D."/>
            <person name="Chapman S."/>
            <person name="Chen Z."/>
            <person name="Engels R."/>
            <person name="Freedman E."/>
            <person name="Gellesch M."/>
            <person name="Goldberg J."/>
            <person name="Griggs A."/>
            <person name="Gujja S."/>
            <person name="Heiman D."/>
            <person name="Hepburn T."/>
            <person name="Howarth C."/>
            <person name="Jen D."/>
            <person name="Larson L."/>
            <person name="Lewis B."/>
            <person name="Mehta T."/>
            <person name="Park D."/>
            <person name="Pearson M."/>
            <person name="Roberts A."/>
            <person name="Saif S."/>
            <person name="Shenoy N."/>
            <person name="Sisk P."/>
            <person name="Stolte C."/>
            <person name="Sykes S."/>
            <person name="Thomson T."/>
            <person name="Walk T."/>
            <person name="White J."/>
            <person name="Yandava C."/>
            <person name="Burger G."/>
            <person name="Gray M.W."/>
            <person name="Holland P.W.H."/>
            <person name="King N."/>
            <person name="Lang F.B.F."/>
            <person name="Roger A.J."/>
            <person name="Ruiz-Trillo I."/>
            <person name="Lander E."/>
            <person name="Nusbaum C."/>
        </authorList>
    </citation>
    <scope>NUCLEOTIDE SEQUENCE [LARGE SCALE GENOMIC DNA]</scope>
    <source>
        <strain evidence="12 13">DAOM BR117</strain>
    </source>
</reference>
<keyword evidence="4" id="KW-0288">FMN</keyword>
<dbReference type="EC" id="1.6.2.4" evidence="8"/>
<keyword evidence="9" id="KW-1133">Transmembrane helix</keyword>
<sequence>MALLDTTDIIILTVIAILTAVYIRYFKDSGSKTVTVGGAGSVAASSGPAGSVKPGSAESPRAYGKKSILKKLQALDHPSQLILFYGSQTGTAEDLATRIAKDTTTHFNIPTLICDPEEYDMTELTRWPGEAEGKKWLCGFFMATYGEGEPTDNVVEFYDWIMAGKGKGEDDGGQDDGGDDPLEDDALDGFKYIVFGLGNKTYEHYNAIGRRLDKRLKSLGGVRIGERGEGDDDASMEEDFLAWKPSILAAMAEYFNVEDAGSIGQRDKPHVPLFEIAPATNISQAQVFWGEYSAGKPRRWQKAQDGEEDYEMVDSGVGEKFVEVRSRKIAYDAKHPHYGRILTSKPLFIDVHDEYTFDNTYHMPRAGHKRYLVENTKVRIERHCLHVDLDISGSGLKYETGDHVGVWPVNDEEHLMRLAKALGLTEEELDKVVILKPNKQNMAAESAKVPFPVPCTVRTALLHYLDLAAIVKQYQLEILAKYCKDTAERDLLFELADNRELYVPLIERSRKDLADVLDVFQSIEVPIAVVLGELLPRIAVRYYSISSSSKEEPNHVGVTAVMVRYALPSQFPSHRVKDGKEGNVVVKQGIATSWLQRLHEARSGLEAEAGVLNNHSETEPIPIPKFYLPLYIRTSNFKLPRNPRLPVVMVGPGTGVAPFRAFVRERYHLASTSPEMKVGPTWLFYGCRHPDKDFLYRAEFEAMEKGVASGQVDLDLKVFKAYSRYEGKKVYVQHMVRDNGKDVWKMMGEMGGYFYVCGDAKHMAHDVQNALTELALKFGGMASEDKAKAWVKDLRTKGRYLEDVWS</sequence>
<dbReference type="PRINTS" id="PR00369">
    <property type="entry name" value="FLAVODOXIN"/>
</dbReference>
<dbReference type="GeneID" id="27686783"/>
<dbReference type="STRING" id="645134.A0A0L0HK88"/>
<dbReference type="PRINTS" id="PR00371">
    <property type="entry name" value="FPNCR"/>
</dbReference>
<dbReference type="FunCoup" id="A0A0L0HK88">
    <property type="interactions" value="450"/>
</dbReference>
<evidence type="ECO:0000256" key="6">
    <source>
        <dbReference type="ARBA" id="ARBA00022857"/>
    </source>
</evidence>
<dbReference type="InParanoid" id="A0A0L0HK88"/>
<feature type="transmembrane region" description="Helical" evidence="9">
    <location>
        <begin position="9"/>
        <end position="26"/>
    </location>
</feature>
<evidence type="ECO:0000313" key="13">
    <source>
        <dbReference type="Proteomes" id="UP000053201"/>
    </source>
</evidence>
<dbReference type="InterPro" id="IPR017927">
    <property type="entry name" value="FAD-bd_FR_type"/>
</dbReference>
<dbReference type="PANTHER" id="PTHR19384">
    <property type="entry name" value="NITRIC OXIDE SYNTHASE-RELATED"/>
    <property type="match status" value="1"/>
</dbReference>
<dbReference type="Gene3D" id="1.20.990.10">
    <property type="entry name" value="NADPH-cytochrome p450 Reductase, Chain A, domain 3"/>
    <property type="match status" value="1"/>
</dbReference>
<dbReference type="InterPro" id="IPR023173">
    <property type="entry name" value="NADPH_Cyt_P450_Rdtase_alpha"/>
</dbReference>
<dbReference type="InterPro" id="IPR001433">
    <property type="entry name" value="OxRdtase_FAD/NAD-bd"/>
</dbReference>
<dbReference type="OMA" id="QKRYQRD"/>
<evidence type="ECO:0000256" key="9">
    <source>
        <dbReference type="SAM" id="Phobius"/>
    </source>
</evidence>
<evidence type="ECO:0000256" key="2">
    <source>
        <dbReference type="ARBA" id="ARBA00001974"/>
    </source>
</evidence>
<dbReference type="GO" id="GO:0005829">
    <property type="term" value="C:cytosol"/>
    <property type="evidence" value="ECO:0007669"/>
    <property type="project" value="TreeGrafter"/>
</dbReference>
<evidence type="ECO:0000256" key="5">
    <source>
        <dbReference type="ARBA" id="ARBA00022827"/>
    </source>
</evidence>
<dbReference type="Pfam" id="PF00667">
    <property type="entry name" value="FAD_binding_1"/>
    <property type="match status" value="1"/>
</dbReference>
<evidence type="ECO:0000256" key="3">
    <source>
        <dbReference type="ARBA" id="ARBA00022630"/>
    </source>
</evidence>
<dbReference type="InterPro" id="IPR017938">
    <property type="entry name" value="Riboflavin_synthase-like_b-brl"/>
</dbReference>
<dbReference type="Pfam" id="PF00258">
    <property type="entry name" value="Flavodoxin_1"/>
    <property type="match status" value="1"/>
</dbReference>
<keyword evidence="6" id="KW-0521">NADP</keyword>
<keyword evidence="5" id="KW-0274">FAD</keyword>
<dbReference type="PROSITE" id="PS50902">
    <property type="entry name" value="FLAVODOXIN_LIKE"/>
    <property type="match status" value="1"/>
</dbReference>
<proteinExistence type="predicted"/>
<dbReference type="InterPro" id="IPR008254">
    <property type="entry name" value="Flavodoxin/NO_synth"/>
</dbReference>
<name>A0A0L0HK88_SPIPD</name>
<dbReference type="PROSITE" id="PS51384">
    <property type="entry name" value="FAD_FR"/>
    <property type="match status" value="1"/>
</dbReference>
<dbReference type="AlphaFoldDB" id="A0A0L0HK88"/>
<dbReference type="Gene3D" id="3.40.50.360">
    <property type="match status" value="1"/>
</dbReference>
<dbReference type="OrthoDB" id="1856718at2759"/>
<dbReference type="Gene3D" id="2.40.30.10">
    <property type="entry name" value="Translation factors"/>
    <property type="match status" value="1"/>
</dbReference>
<evidence type="ECO:0000256" key="4">
    <source>
        <dbReference type="ARBA" id="ARBA00022643"/>
    </source>
</evidence>
<evidence type="ECO:0000256" key="8">
    <source>
        <dbReference type="ARBA" id="ARBA00023797"/>
    </source>
</evidence>
<dbReference type="Gene3D" id="3.40.50.80">
    <property type="entry name" value="Nucleotide-binding domain of ferredoxin-NADP reductase (FNR) module"/>
    <property type="match status" value="1"/>
</dbReference>
<keyword evidence="13" id="KW-1185">Reference proteome</keyword>
<feature type="domain" description="FAD-binding FR-type" evidence="11">
    <location>
        <begin position="365"/>
        <end position="629"/>
    </location>
</feature>
<keyword evidence="3" id="KW-0285">Flavoprotein</keyword>
<dbReference type="Pfam" id="PF00175">
    <property type="entry name" value="NAD_binding_1"/>
    <property type="match status" value="1"/>
</dbReference>
<organism evidence="12 13">
    <name type="scientific">Spizellomyces punctatus (strain DAOM BR117)</name>
    <dbReference type="NCBI Taxonomy" id="645134"/>
    <lineage>
        <taxon>Eukaryota</taxon>
        <taxon>Fungi</taxon>
        <taxon>Fungi incertae sedis</taxon>
        <taxon>Chytridiomycota</taxon>
        <taxon>Chytridiomycota incertae sedis</taxon>
        <taxon>Chytridiomycetes</taxon>
        <taxon>Spizellomycetales</taxon>
        <taxon>Spizellomycetaceae</taxon>
        <taxon>Spizellomyces</taxon>
    </lineage>
</organism>
<comment type="cofactor">
    <cofactor evidence="2">
        <name>FAD</name>
        <dbReference type="ChEBI" id="CHEBI:57692"/>
    </cofactor>
</comment>
<evidence type="ECO:0000256" key="1">
    <source>
        <dbReference type="ARBA" id="ARBA00001917"/>
    </source>
</evidence>
<dbReference type="InterPro" id="IPR003097">
    <property type="entry name" value="CysJ-like_FAD-binding"/>
</dbReference>
<dbReference type="RefSeq" id="XP_016609487.1">
    <property type="nucleotide sequence ID" value="XM_016751525.1"/>
</dbReference>
<keyword evidence="9" id="KW-0472">Membrane</keyword>
<dbReference type="GO" id="GO:0050660">
    <property type="term" value="F:flavin adenine dinucleotide binding"/>
    <property type="evidence" value="ECO:0007669"/>
    <property type="project" value="TreeGrafter"/>
</dbReference>
<dbReference type="SUPFAM" id="SSF52218">
    <property type="entry name" value="Flavoproteins"/>
    <property type="match status" value="1"/>
</dbReference>
<dbReference type="Proteomes" id="UP000053201">
    <property type="component" value="Unassembled WGS sequence"/>
</dbReference>
<dbReference type="FunFam" id="3.40.50.80:FF:000001">
    <property type="entry name" value="NADPH--cytochrome P450 reductase 1"/>
    <property type="match status" value="1"/>
</dbReference>
<evidence type="ECO:0000313" key="12">
    <source>
        <dbReference type="EMBL" id="KND01448.1"/>
    </source>
</evidence>
<dbReference type="EMBL" id="KQ257454">
    <property type="protein sequence ID" value="KND01448.1"/>
    <property type="molecule type" value="Genomic_DNA"/>
</dbReference>
<dbReference type="SUPFAM" id="SSF52343">
    <property type="entry name" value="Ferredoxin reductase-like, C-terminal NADP-linked domain"/>
    <property type="match status" value="1"/>
</dbReference>